<evidence type="ECO:0000256" key="2">
    <source>
        <dbReference type="ARBA" id="ARBA00023015"/>
    </source>
</evidence>
<keyword evidence="4" id="KW-0804">Transcription</keyword>
<dbReference type="PANTHER" id="PTHR30204:SF69">
    <property type="entry name" value="MERR-FAMILY TRANSCRIPTIONAL REGULATOR"/>
    <property type="match status" value="1"/>
</dbReference>
<evidence type="ECO:0000256" key="4">
    <source>
        <dbReference type="ARBA" id="ARBA00023163"/>
    </source>
</evidence>
<organism evidence="6 7">
    <name type="scientific">Mediterraneibacter hominis</name>
    <dbReference type="NCBI Taxonomy" id="2763054"/>
    <lineage>
        <taxon>Bacteria</taxon>
        <taxon>Bacillati</taxon>
        <taxon>Bacillota</taxon>
        <taxon>Clostridia</taxon>
        <taxon>Lachnospirales</taxon>
        <taxon>Lachnospiraceae</taxon>
        <taxon>Mediterraneibacter</taxon>
    </lineage>
</organism>
<feature type="domain" description="HTH merR-type" evidence="5">
    <location>
        <begin position="5"/>
        <end position="73"/>
    </location>
</feature>
<accession>A0A923LJH5</accession>
<dbReference type="InterPro" id="IPR047057">
    <property type="entry name" value="MerR_fam"/>
</dbReference>
<reference evidence="6" key="1">
    <citation type="submission" date="2020-08" db="EMBL/GenBank/DDBJ databases">
        <title>Genome public.</title>
        <authorList>
            <person name="Liu C."/>
            <person name="Sun Q."/>
        </authorList>
    </citation>
    <scope>NUCLEOTIDE SEQUENCE</scope>
    <source>
        <strain evidence="6">NSJ-55</strain>
    </source>
</reference>
<dbReference type="PANTHER" id="PTHR30204">
    <property type="entry name" value="REDOX-CYCLING DRUG-SENSING TRANSCRIPTIONAL ACTIVATOR SOXR"/>
    <property type="match status" value="1"/>
</dbReference>
<keyword evidence="3" id="KW-0238">DNA-binding</keyword>
<evidence type="ECO:0000313" key="7">
    <source>
        <dbReference type="Proteomes" id="UP000652477"/>
    </source>
</evidence>
<evidence type="ECO:0000313" key="6">
    <source>
        <dbReference type="EMBL" id="MBC5689420.1"/>
    </source>
</evidence>
<dbReference type="RefSeq" id="WP_186876090.1">
    <property type="nucleotide sequence ID" value="NZ_JACOPF010000002.1"/>
</dbReference>
<dbReference type="SMART" id="SM00422">
    <property type="entry name" value="HTH_MERR"/>
    <property type="match status" value="1"/>
</dbReference>
<dbReference type="AlphaFoldDB" id="A0A923LJH5"/>
<keyword evidence="2" id="KW-0805">Transcription regulation</keyword>
<dbReference type="Gene3D" id="1.10.1660.10">
    <property type="match status" value="1"/>
</dbReference>
<dbReference type="EMBL" id="JACOPF010000002">
    <property type="protein sequence ID" value="MBC5689420.1"/>
    <property type="molecule type" value="Genomic_DNA"/>
</dbReference>
<dbReference type="GO" id="GO:0003677">
    <property type="term" value="F:DNA binding"/>
    <property type="evidence" value="ECO:0007669"/>
    <property type="project" value="UniProtKB-KW"/>
</dbReference>
<dbReference type="SUPFAM" id="SSF46955">
    <property type="entry name" value="Putative DNA-binding domain"/>
    <property type="match status" value="1"/>
</dbReference>
<dbReference type="InterPro" id="IPR000551">
    <property type="entry name" value="MerR-type_HTH_dom"/>
</dbReference>
<dbReference type="Proteomes" id="UP000652477">
    <property type="component" value="Unassembled WGS sequence"/>
</dbReference>
<keyword evidence="7" id="KW-1185">Reference proteome</keyword>
<comment type="caution">
    <text evidence="6">The sequence shown here is derived from an EMBL/GenBank/DDBJ whole genome shotgun (WGS) entry which is preliminary data.</text>
</comment>
<dbReference type="GO" id="GO:0003700">
    <property type="term" value="F:DNA-binding transcription factor activity"/>
    <property type="evidence" value="ECO:0007669"/>
    <property type="project" value="InterPro"/>
</dbReference>
<gene>
    <name evidence="6" type="ORF">H8S37_10875</name>
</gene>
<keyword evidence="1" id="KW-0678">Repressor</keyword>
<dbReference type="PROSITE" id="PS50937">
    <property type="entry name" value="HTH_MERR_2"/>
    <property type="match status" value="1"/>
</dbReference>
<evidence type="ECO:0000256" key="1">
    <source>
        <dbReference type="ARBA" id="ARBA00022491"/>
    </source>
</evidence>
<sequence length="208" mass="23636">MGEVRFMISEAAKQVSVESHVLRYWEEELDLKIGRTEMGHRYYTKDDIQLFCCIKKLKDEGMLLKDLKPLIPELTKTRLKLKAAESAKPKVQENAPSVPAIVASDIPAAPSVPAAADVITVTQLEQVRSLIGDVLTDVVSSNNETLKKEISKSVTTDVIREMDFLFQAKERQEEEHFRKLDCLIRQQQANRKEAVKANPIMKLRKMLT</sequence>
<evidence type="ECO:0000259" key="5">
    <source>
        <dbReference type="PROSITE" id="PS50937"/>
    </source>
</evidence>
<dbReference type="Pfam" id="PF13411">
    <property type="entry name" value="MerR_1"/>
    <property type="match status" value="1"/>
</dbReference>
<proteinExistence type="predicted"/>
<protein>
    <submittedName>
        <fullName evidence="6">MerR family transcriptional regulator</fullName>
    </submittedName>
</protein>
<evidence type="ECO:0000256" key="3">
    <source>
        <dbReference type="ARBA" id="ARBA00023125"/>
    </source>
</evidence>
<dbReference type="InterPro" id="IPR009061">
    <property type="entry name" value="DNA-bd_dom_put_sf"/>
</dbReference>
<name>A0A923LJH5_9FIRM</name>